<keyword evidence="3" id="KW-0677">Repeat</keyword>
<dbReference type="SUPFAM" id="SSF52058">
    <property type="entry name" value="L domain-like"/>
    <property type="match status" value="1"/>
</dbReference>
<name>A0AA97J2U0_EUBMA</name>
<evidence type="ECO:0000256" key="2">
    <source>
        <dbReference type="ARBA" id="ARBA00022614"/>
    </source>
</evidence>
<keyword evidence="2" id="KW-0433">Leucine-rich repeat</keyword>
<reference evidence="8" key="1">
    <citation type="submission" date="2025-08" db="UniProtKB">
        <authorList>
            <consortium name="RefSeq"/>
        </authorList>
    </citation>
    <scope>IDENTIFICATION</scope>
    <source>
        <tissue evidence="8">Blood</tissue>
    </source>
</reference>
<dbReference type="Proteomes" id="UP001190640">
    <property type="component" value="Chromosome 3"/>
</dbReference>
<proteinExistence type="predicted"/>
<dbReference type="RefSeq" id="XP_054830443.1">
    <property type="nucleotide sequence ID" value="XM_054974468.1"/>
</dbReference>
<dbReference type="GeneID" id="129326314"/>
<organism evidence="7 8">
    <name type="scientific">Eublepharis macularius</name>
    <name type="common">Leopard gecko</name>
    <name type="synonym">Cyrtodactylus macularius</name>
    <dbReference type="NCBI Taxonomy" id="481883"/>
    <lineage>
        <taxon>Eukaryota</taxon>
        <taxon>Metazoa</taxon>
        <taxon>Chordata</taxon>
        <taxon>Craniata</taxon>
        <taxon>Vertebrata</taxon>
        <taxon>Euteleostomi</taxon>
        <taxon>Lepidosauria</taxon>
        <taxon>Squamata</taxon>
        <taxon>Bifurcata</taxon>
        <taxon>Gekkota</taxon>
        <taxon>Eublepharidae</taxon>
        <taxon>Eublepharinae</taxon>
        <taxon>Eublepharis</taxon>
    </lineage>
</organism>
<dbReference type="KEGG" id="emc:129326314"/>
<dbReference type="PANTHER" id="PTHR45973">
    <property type="entry name" value="PROTEIN PHOSPHATASE 1 REGULATORY SUBUNIT SDS22-RELATED"/>
    <property type="match status" value="1"/>
</dbReference>
<dbReference type="InterPro" id="IPR050576">
    <property type="entry name" value="Cilia_flagella_integrity"/>
</dbReference>
<dbReference type="SMART" id="SM00365">
    <property type="entry name" value="LRR_SD22"/>
    <property type="match status" value="3"/>
</dbReference>
<feature type="region of interest" description="Disordered" evidence="6">
    <location>
        <begin position="53"/>
        <end position="78"/>
    </location>
</feature>
<protein>
    <submittedName>
        <fullName evidence="8">LOW QUALITY PROTEIN: leucine-rich repeat-containing protein 46-like</fullName>
    </submittedName>
</protein>
<evidence type="ECO:0000256" key="3">
    <source>
        <dbReference type="ARBA" id="ARBA00022737"/>
    </source>
</evidence>
<keyword evidence="7" id="KW-1185">Reference proteome</keyword>
<dbReference type="Gene3D" id="3.80.10.10">
    <property type="entry name" value="Ribonuclease Inhibitor"/>
    <property type="match status" value="1"/>
</dbReference>
<evidence type="ECO:0000256" key="4">
    <source>
        <dbReference type="ARBA" id="ARBA00023069"/>
    </source>
</evidence>
<evidence type="ECO:0000256" key="6">
    <source>
        <dbReference type="SAM" id="MobiDB-lite"/>
    </source>
</evidence>
<comment type="subcellular location">
    <subcellularLocation>
        <location evidence="1">Cell projection</location>
        <location evidence="1">Cilium</location>
    </subcellularLocation>
</comment>
<evidence type="ECO:0000256" key="5">
    <source>
        <dbReference type="ARBA" id="ARBA00023273"/>
    </source>
</evidence>
<dbReference type="AlphaFoldDB" id="A0AA97J2U0"/>
<keyword evidence="5" id="KW-0966">Cell projection</keyword>
<gene>
    <name evidence="8" type="primary">LOC129326314</name>
</gene>
<dbReference type="Pfam" id="PF14580">
    <property type="entry name" value="LRR_9"/>
    <property type="match status" value="1"/>
</dbReference>
<accession>A0AA97J2U0</accession>
<evidence type="ECO:0000313" key="7">
    <source>
        <dbReference type="Proteomes" id="UP001190640"/>
    </source>
</evidence>
<sequence length="276" mass="29364">MPLVPAGAGCTGVAVAMARERAMAAAAHSLAATATVPLVPAGAGCVGAAAAGSAPHAQGHTAPPGERAPQGAPPPLPARKYTQLFKEGVNLTKSLIAQSNLFASVEKEVPESISQTLTSLLVLRLDRKRISFIPNLQGLEQIRSIHLQSNQIGKNENLSCFPNLKFLPLAGNRISRVENLRTLPKLQLLDLSHNHIESLNTDVLPQSLLVLELTGNKCTKQNSYRESVLAALPHLIEPDAQHVPRTSIQCIVDDSGLKVTVKHLLVTRKEPAESTA</sequence>
<dbReference type="InterPro" id="IPR032675">
    <property type="entry name" value="LRR_dom_sf"/>
</dbReference>
<keyword evidence="4" id="KW-0969">Cilium</keyword>
<dbReference type="PANTHER" id="PTHR45973:SF9">
    <property type="entry name" value="LEUCINE-RICH REPEAT-CONTAINING PROTEIN 46"/>
    <property type="match status" value="1"/>
</dbReference>
<evidence type="ECO:0000256" key="1">
    <source>
        <dbReference type="ARBA" id="ARBA00004138"/>
    </source>
</evidence>
<dbReference type="PROSITE" id="PS51450">
    <property type="entry name" value="LRR"/>
    <property type="match status" value="2"/>
</dbReference>
<dbReference type="InterPro" id="IPR001611">
    <property type="entry name" value="Leu-rich_rpt"/>
</dbReference>
<evidence type="ECO:0000313" key="8">
    <source>
        <dbReference type="RefSeq" id="XP_054830443.1"/>
    </source>
</evidence>